<name>A0A447QM43_SERRU</name>
<protein>
    <submittedName>
        <fullName evidence="1">P pilus assembly protein, pilin FimA</fullName>
    </submittedName>
</protein>
<dbReference type="GO" id="GO:0007155">
    <property type="term" value="P:cell adhesion"/>
    <property type="evidence" value="ECO:0007669"/>
    <property type="project" value="InterPro"/>
</dbReference>
<dbReference type="AlphaFoldDB" id="A0A447QM43"/>
<evidence type="ECO:0000313" key="1">
    <source>
        <dbReference type="EMBL" id="VEA71069.1"/>
    </source>
</evidence>
<dbReference type="Proteomes" id="UP000271603">
    <property type="component" value="Chromosome"/>
</dbReference>
<dbReference type="Gene3D" id="2.60.40.1090">
    <property type="entry name" value="Fimbrial-type adhesion domain"/>
    <property type="match status" value="1"/>
</dbReference>
<dbReference type="GO" id="GO:0009289">
    <property type="term" value="C:pilus"/>
    <property type="evidence" value="ECO:0007669"/>
    <property type="project" value="InterPro"/>
</dbReference>
<dbReference type="InterPro" id="IPR036937">
    <property type="entry name" value="Adhesion_dom_fimbrial_sf"/>
</dbReference>
<accession>A0A447QM43</accession>
<gene>
    <name evidence="1" type="ORF">NCTC9419_02594</name>
</gene>
<sequence>MLHVRGALSESACSLEMATARQEVWLASWAAPVSSSRATGDAGRFSAAAEGLPARAGQQPRPVGGALAWSGSQPAVSVSFTAPADADAPSLIRVSGVSGLALRLADSAGAPVRLGARNAPRLLTPGQNTLTYTITPVRTPATLASAPIAPPSIFACITTDAHHA</sequence>
<dbReference type="EMBL" id="LR134155">
    <property type="protein sequence ID" value="VEA71069.1"/>
    <property type="molecule type" value="Genomic_DNA"/>
</dbReference>
<dbReference type="SUPFAM" id="SSF49401">
    <property type="entry name" value="Bacterial adhesins"/>
    <property type="match status" value="1"/>
</dbReference>
<dbReference type="InterPro" id="IPR008966">
    <property type="entry name" value="Adhesion_dom_sf"/>
</dbReference>
<reference evidence="1 2" key="1">
    <citation type="submission" date="2018-12" db="EMBL/GenBank/DDBJ databases">
        <authorList>
            <consortium name="Pathogen Informatics"/>
        </authorList>
    </citation>
    <scope>NUCLEOTIDE SEQUENCE [LARGE SCALE GENOMIC DNA]</scope>
    <source>
        <strain evidence="1 2">NCTC9419</strain>
    </source>
</reference>
<proteinExistence type="predicted"/>
<organism evidence="1 2">
    <name type="scientific">Serratia rubidaea</name>
    <name type="common">Serratia marinorubra</name>
    <dbReference type="NCBI Taxonomy" id="61652"/>
    <lineage>
        <taxon>Bacteria</taxon>
        <taxon>Pseudomonadati</taxon>
        <taxon>Pseudomonadota</taxon>
        <taxon>Gammaproteobacteria</taxon>
        <taxon>Enterobacterales</taxon>
        <taxon>Yersiniaceae</taxon>
        <taxon>Serratia</taxon>
    </lineage>
</organism>
<evidence type="ECO:0000313" key="2">
    <source>
        <dbReference type="Proteomes" id="UP000271603"/>
    </source>
</evidence>